<dbReference type="AlphaFoldDB" id="A0A379EZK5"/>
<accession>A0A379EZK5</accession>
<evidence type="ECO:0000313" key="1">
    <source>
        <dbReference type="EMBL" id="SUC11785.1"/>
    </source>
</evidence>
<protein>
    <submittedName>
        <fullName evidence="1">Uncharacterized protein</fullName>
    </submittedName>
</protein>
<gene>
    <name evidence="1" type="ORF">NCTC13043_00645</name>
</gene>
<sequence length="50" mass="5927">MLLDIILYRKEYLYNHLLSQNIFTLSTPTPIYGKSLIIKENSYKINAYSE</sequence>
<proteinExistence type="predicted"/>
<evidence type="ECO:0000313" key="2">
    <source>
        <dbReference type="Proteomes" id="UP000254235"/>
    </source>
</evidence>
<reference evidence="1 2" key="1">
    <citation type="submission" date="2018-06" db="EMBL/GenBank/DDBJ databases">
        <authorList>
            <consortium name="Pathogen Informatics"/>
            <person name="Doyle S."/>
        </authorList>
    </citation>
    <scope>NUCLEOTIDE SEQUENCE [LARGE SCALE GENOMIC DNA]</scope>
    <source>
        <strain evidence="1 2">NCTC13043</strain>
    </source>
</reference>
<dbReference type="EMBL" id="UGTP01000001">
    <property type="protein sequence ID" value="SUC11785.1"/>
    <property type="molecule type" value="Genomic_DNA"/>
</dbReference>
<dbReference type="Proteomes" id="UP000254235">
    <property type="component" value="Unassembled WGS sequence"/>
</dbReference>
<name>A0A379EZK5_9BACT</name>
<organism evidence="1 2">
    <name type="scientific">Prevotella pallens</name>
    <dbReference type="NCBI Taxonomy" id="60133"/>
    <lineage>
        <taxon>Bacteria</taxon>
        <taxon>Pseudomonadati</taxon>
        <taxon>Bacteroidota</taxon>
        <taxon>Bacteroidia</taxon>
        <taxon>Bacteroidales</taxon>
        <taxon>Prevotellaceae</taxon>
        <taxon>Prevotella</taxon>
    </lineage>
</organism>